<comment type="subcellular location">
    <subcellularLocation>
        <location evidence="1">Cell membrane</location>
        <topology evidence="1">Multi-pass membrane protein</topology>
    </subcellularLocation>
</comment>
<organism evidence="7 8">
    <name type="scientific">Solitalea koreensis</name>
    <dbReference type="NCBI Taxonomy" id="543615"/>
    <lineage>
        <taxon>Bacteria</taxon>
        <taxon>Pseudomonadati</taxon>
        <taxon>Bacteroidota</taxon>
        <taxon>Sphingobacteriia</taxon>
        <taxon>Sphingobacteriales</taxon>
        <taxon>Sphingobacteriaceae</taxon>
        <taxon>Solitalea</taxon>
    </lineage>
</organism>
<feature type="transmembrane region" description="Helical" evidence="6">
    <location>
        <begin position="354"/>
        <end position="371"/>
    </location>
</feature>
<evidence type="ECO:0000256" key="3">
    <source>
        <dbReference type="ARBA" id="ARBA00022692"/>
    </source>
</evidence>
<keyword evidence="4 6" id="KW-1133">Transmembrane helix</keyword>
<feature type="transmembrane region" description="Helical" evidence="6">
    <location>
        <begin position="157"/>
        <end position="175"/>
    </location>
</feature>
<feature type="transmembrane region" description="Helical" evidence="6">
    <location>
        <begin position="129"/>
        <end position="145"/>
    </location>
</feature>
<keyword evidence="2" id="KW-1003">Cell membrane</keyword>
<protein>
    <submittedName>
        <fullName evidence="7">Amino acid:proton symporter, ABT family</fullName>
    </submittedName>
</protein>
<evidence type="ECO:0000256" key="6">
    <source>
        <dbReference type="SAM" id="Phobius"/>
    </source>
</evidence>
<dbReference type="Proteomes" id="UP000315971">
    <property type="component" value="Unassembled WGS sequence"/>
</dbReference>
<feature type="transmembrane region" description="Helical" evidence="6">
    <location>
        <begin position="44"/>
        <end position="67"/>
    </location>
</feature>
<dbReference type="OrthoDB" id="9810109at2"/>
<feature type="transmembrane region" description="Helical" evidence="6">
    <location>
        <begin position="195"/>
        <end position="220"/>
    </location>
</feature>
<dbReference type="InterPro" id="IPR002293">
    <property type="entry name" value="AA/rel_permease1"/>
</dbReference>
<dbReference type="AlphaFoldDB" id="A0A521AZG8"/>
<dbReference type="EMBL" id="FXSZ01000001">
    <property type="protein sequence ID" value="SMO40237.1"/>
    <property type="molecule type" value="Genomic_DNA"/>
</dbReference>
<dbReference type="PIRSF" id="PIRSF006060">
    <property type="entry name" value="AA_transporter"/>
    <property type="match status" value="1"/>
</dbReference>
<reference evidence="7 8" key="1">
    <citation type="submission" date="2017-05" db="EMBL/GenBank/DDBJ databases">
        <authorList>
            <person name="Varghese N."/>
            <person name="Submissions S."/>
        </authorList>
    </citation>
    <scope>NUCLEOTIDE SEQUENCE [LARGE SCALE GENOMIC DNA]</scope>
    <source>
        <strain evidence="7 8">DSM 21342</strain>
    </source>
</reference>
<proteinExistence type="predicted"/>
<dbReference type="RefSeq" id="WP_142601238.1">
    <property type="nucleotide sequence ID" value="NZ_FXSZ01000001.1"/>
</dbReference>
<evidence type="ECO:0000256" key="2">
    <source>
        <dbReference type="ARBA" id="ARBA00022475"/>
    </source>
</evidence>
<feature type="transmembrane region" description="Helical" evidence="6">
    <location>
        <begin position="232"/>
        <end position="255"/>
    </location>
</feature>
<feature type="transmembrane region" description="Helical" evidence="6">
    <location>
        <begin position="383"/>
        <end position="403"/>
    </location>
</feature>
<feature type="transmembrane region" description="Helical" evidence="6">
    <location>
        <begin position="283"/>
        <end position="302"/>
    </location>
</feature>
<sequence>MLVERKKNLGLIELIAIAVGGMVGGGIFSVLGISVSMIGNLTPVAIIIGGLIAALAAYSYVQLGVYYKDEGATYSFYKKTYPKSPFSAAVIGWLVIFGYISTLALYAYTFSSYVISDSGFANNVWIRKLIAISVIGFFTFINVWSVKGMGKLEDLMVYSKLIVLVAISFFLISYGDGNFVRFSEMIVADAEKASVLNILIVASVTFVAYEGFQLVINAVNEMSNPQKNIPRAIYSSIILVILIYVIISIGALFAIPINQIIMNKEYALAAGTGKVMGKLGNDLVIIGALLATSSAISGTLFGSSRQMAVIASDSFLPFFLSKRHKNIPQNAIMTMASIASFLIVIGGLRLILEFGSITFLLVSLLMAIANYKIRKQTASSSLLTIISIVGLGIGAVLILWYEFKNNWEQMLAILFLYLILTVSAWFYSRIGNQT</sequence>
<evidence type="ECO:0000313" key="7">
    <source>
        <dbReference type="EMBL" id="SMO40237.1"/>
    </source>
</evidence>
<name>A0A521AZG8_9SPHI</name>
<evidence type="ECO:0000313" key="8">
    <source>
        <dbReference type="Proteomes" id="UP000315971"/>
    </source>
</evidence>
<evidence type="ECO:0000256" key="5">
    <source>
        <dbReference type="ARBA" id="ARBA00023136"/>
    </source>
</evidence>
<dbReference type="PANTHER" id="PTHR42770">
    <property type="entry name" value="AMINO ACID TRANSPORTER-RELATED"/>
    <property type="match status" value="1"/>
</dbReference>
<dbReference type="Pfam" id="PF13520">
    <property type="entry name" value="AA_permease_2"/>
    <property type="match status" value="1"/>
</dbReference>
<evidence type="ECO:0000256" key="1">
    <source>
        <dbReference type="ARBA" id="ARBA00004651"/>
    </source>
</evidence>
<dbReference type="Gene3D" id="1.20.1740.10">
    <property type="entry name" value="Amino acid/polyamine transporter I"/>
    <property type="match status" value="1"/>
</dbReference>
<gene>
    <name evidence="7" type="ORF">SAMN06265350_101551</name>
</gene>
<keyword evidence="8" id="KW-1185">Reference proteome</keyword>
<dbReference type="GO" id="GO:0022857">
    <property type="term" value="F:transmembrane transporter activity"/>
    <property type="evidence" value="ECO:0007669"/>
    <property type="project" value="InterPro"/>
</dbReference>
<feature type="transmembrane region" description="Helical" evidence="6">
    <location>
        <begin position="409"/>
        <end position="428"/>
    </location>
</feature>
<dbReference type="InterPro" id="IPR050367">
    <property type="entry name" value="APC_superfamily"/>
</dbReference>
<feature type="transmembrane region" description="Helical" evidence="6">
    <location>
        <begin position="12"/>
        <end position="38"/>
    </location>
</feature>
<feature type="transmembrane region" description="Helical" evidence="6">
    <location>
        <begin position="88"/>
        <end position="109"/>
    </location>
</feature>
<dbReference type="PANTHER" id="PTHR42770:SF11">
    <property type="entry name" value="INNER MEMBRANE TRANSPORT PROTEIN YBAT"/>
    <property type="match status" value="1"/>
</dbReference>
<keyword evidence="5 6" id="KW-0472">Membrane</keyword>
<dbReference type="GO" id="GO:0005886">
    <property type="term" value="C:plasma membrane"/>
    <property type="evidence" value="ECO:0007669"/>
    <property type="project" value="UniProtKB-SubCell"/>
</dbReference>
<accession>A0A521AZG8</accession>
<evidence type="ECO:0000256" key="4">
    <source>
        <dbReference type="ARBA" id="ARBA00022989"/>
    </source>
</evidence>
<keyword evidence="3 6" id="KW-0812">Transmembrane</keyword>